<organism evidence="1 2">
    <name type="scientific">Purpureocillium lilacinum</name>
    <name type="common">Paecilomyces lilacinus</name>
    <dbReference type="NCBI Taxonomy" id="33203"/>
    <lineage>
        <taxon>Eukaryota</taxon>
        <taxon>Fungi</taxon>
        <taxon>Dikarya</taxon>
        <taxon>Ascomycota</taxon>
        <taxon>Pezizomycotina</taxon>
        <taxon>Sordariomycetes</taxon>
        <taxon>Hypocreomycetidae</taxon>
        <taxon>Hypocreales</taxon>
        <taxon>Ophiocordycipitaceae</taxon>
        <taxon>Purpureocillium</taxon>
    </lineage>
</organism>
<protein>
    <submittedName>
        <fullName evidence="1">Uncharacterized protein</fullName>
    </submittedName>
</protein>
<proteinExistence type="predicted"/>
<reference evidence="1" key="1">
    <citation type="submission" date="2024-12" db="EMBL/GenBank/DDBJ databases">
        <title>Comparative genomics and development of molecular markers within Purpureocillium lilacinum and among Purpureocillium species.</title>
        <authorList>
            <person name="Yeh Z.-Y."/>
            <person name="Ni N.-T."/>
            <person name="Lo P.-H."/>
            <person name="Mushyakhwo K."/>
            <person name="Lin C.-F."/>
            <person name="Nai Y.-S."/>
        </authorList>
    </citation>
    <scope>NUCLEOTIDE SEQUENCE</scope>
    <source>
        <strain evidence="1">NCHU-NPUST-175</strain>
    </source>
</reference>
<evidence type="ECO:0000313" key="1">
    <source>
        <dbReference type="EMBL" id="KAL3959298.1"/>
    </source>
</evidence>
<name>A0ACC4DTE7_PURLI</name>
<accession>A0ACC4DTE7</accession>
<comment type="caution">
    <text evidence="1">The sequence shown here is derived from an EMBL/GenBank/DDBJ whole genome shotgun (WGS) entry which is preliminary data.</text>
</comment>
<dbReference type="EMBL" id="JBGNUJ010000006">
    <property type="protein sequence ID" value="KAL3959298.1"/>
    <property type="molecule type" value="Genomic_DNA"/>
</dbReference>
<keyword evidence="2" id="KW-1185">Reference proteome</keyword>
<sequence length="133" mass="14999">MAWPGTARTTEQFASHLARPKNRCQRSALPSRRLKRSAWDDAYVLAFPTVRAAEGLACKPRPACREPVPLARGPSQVPVIFIWWHHGQPARHEPLQRDAHPSGTYDCLCPRSRMSRKKSLWSCSPAPPGLWLP</sequence>
<dbReference type="Proteomes" id="UP001638806">
    <property type="component" value="Unassembled WGS sequence"/>
</dbReference>
<gene>
    <name evidence="1" type="ORF">ACCO45_007460</name>
</gene>
<evidence type="ECO:0000313" key="2">
    <source>
        <dbReference type="Proteomes" id="UP001638806"/>
    </source>
</evidence>